<gene>
    <name evidence="4" type="ORF">MMYC01_200418</name>
    <name evidence="3" type="ORF">MMYC01_201772</name>
</gene>
<dbReference type="PANTHER" id="PTHR24148">
    <property type="entry name" value="ANKYRIN REPEAT DOMAIN-CONTAINING PROTEIN 39 HOMOLOG-RELATED"/>
    <property type="match status" value="1"/>
</dbReference>
<evidence type="ECO:0000259" key="2">
    <source>
        <dbReference type="Pfam" id="PF06985"/>
    </source>
</evidence>
<feature type="domain" description="Heterokaryon incompatibility" evidence="2">
    <location>
        <begin position="112"/>
        <end position="283"/>
    </location>
</feature>
<dbReference type="VEuPathDB" id="FungiDB:MMYC01_201772"/>
<dbReference type="OrthoDB" id="3477286at2759"/>
<proteinExistence type="predicted"/>
<reference evidence="4" key="2">
    <citation type="submission" date="2015-06" db="EMBL/GenBank/DDBJ databases">
        <authorList>
            <person name="Hoefler B.C."/>
            <person name="Straight P.D."/>
        </authorList>
    </citation>
    <scope>NUCLEOTIDE SEQUENCE [LARGE SCALE GENOMIC DNA]</scope>
    <source>
        <strain evidence="4">Mm55</strain>
    </source>
</reference>
<name>A0A175WGH7_9PEZI</name>
<dbReference type="EMBL" id="LCTW02000018">
    <property type="protein sequence ID" value="KXX82246.1"/>
    <property type="molecule type" value="Genomic_DNA"/>
</dbReference>
<keyword evidence="5" id="KW-1185">Reference proteome</keyword>
<evidence type="ECO:0000313" key="5">
    <source>
        <dbReference type="Proteomes" id="UP000078237"/>
    </source>
</evidence>
<reference evidence="5" key="1">
    <citation type="submission" date="2015-06" db="EMBL/GenBank/DDBJ databases">
        <authorList>
            <person name="van de Sande W.W.J."/>
        </authorList>
    </citation>
    <scope>NUCLEOTIDE SEQUENCE [LARGE SCALE GENOMIC DNA]</scope>
    <source>
        <strain evidence="5">mm55</strain>
    </source>
</reference>
<dbReference type="STRING" id="100816.A0A175WGH7"/>
<dbReference type="InterPro" id="IPR010730">
    <property type="entry name" value="HET"/>
</dbReference>
<comment type="caution">
    <text evidence="4">The sequence shown here is derived from an EMBL/GenBank/DDBJ whole genome shotgun (WGS) entry which is preliminary data.</text>
</comment>
<dbReference type="VEuPathDB" id="FungiDB:MMYC01_200418"/>
<dbReference type="AlphaFoldDB" id="A0A175WGH7"/>
<dbReference type="InterPro" id="IPR052895">
    <property type="entry name" value="HetReg/Transcr_Mod"/>
</dbReference>
<organism evidence="4 5">
    <name type="scientific">Madurella mycetomatis</name>
    <dbReference type="NCBI Taxonomy" id="100816"/>
    <lineage>
        <taxon>Eukaryota</taxon>
        <taxon>Fungi</taxon>
        <taxon>Dikarya</taxon>
        <taxon>Ascomycota</taxon>
        <taxon>Pezizomycotina</taxon>
        <taxon>Sordariomycetes</taxon>
        <taxon>Sordariomycetidae</taxon>
        <taxon>Sordariales</taxon>
        <taxon>Sordariales incertae sedis</taxon>
        <taxon>Madurella</taxon>
    </lineage>
</organism>
<dbReference type="Proteomes" id="UP000078237">
    <property type="component" value="Unassembled WGS sequence"/>
</dbReference>
<feature type="region of interest" description="Disordered" evidence="1">
    <location>
        <begin position="1"/>
        <end position="36"/>
    </location>
</feature>
<evidence type="ECO:0000313" key="4">
    <source>
        <dbReference type="EMBL" id="KXX82947.1"/>
    </source>
</evidence>
<dbReference type="PANTHER" id="PTHR24148:SF64">
    <property type="entry name" value="HETEROKARYON INCOMPATIBILITY DOMAIN-CONTAINING PROTEIN"/>
    <property type="match status" value="1"/>
</dbReference>
<evidence type="ECO:0000313" key="3">
    <source>
        <dbReference type="EMBL" id="KXX82246.1"/>
    </source>
</evidence>
<sequence>MATMSSEHIELDGGPDDDLAKELPIPETRQRRSNAHMDRKLLRELWYKALPELGEARKKRNRLVPEDEFQYAKLEKGEIRLLCLHPYKAGEPNSPLFARVFTRRLDEVKGRYEALSYAWGDQRARPREEIHLRNVSHTLPDLDRDSGETYGARMFAAAAMRIKVYRFPIYKNLYDALMSLRGGLRPVILWVDAICIDQSENGEEEKRWQLQMMDEIYESAANVCVWLGSGFRGSTDGIQLAREITNFQTFDTLIGSGPAERRWPELIKLLKLPWFGRRWIIQEIALAREATVHCGKDRIHWDDFAETVSLLLDRIGLLRKSHRDEVFEDVETASGFILIAMLDVVCRKSDKGVVLAKICDLETLVSTLFGFQATHPKDTIFSVLSLAQDPPKPGEDWEQTLHGKQLRRLDKANAARRHAANATKATEAADSSLFFKYRLSTRDIFIAFVTRSIYKSGCLDIVCRHWAPPVLDRYGKEVTMPSWVSPLSRSPYGLPGTFKGRQNGENLVAYSPDDRRKRYHAAGTSKADISTEDDQSPEFLATHPLINQDHYGPTVLSITDDAVVLSPVGPPSPGLEAHSFMSSETLRVVESSTDPSARFAVGSARVEQVTATNGNVAGFANGASDGSRFLVATLLQTDAVLLKPPAEPSVSGLSKIAKQASSNRPRRTSLAMLPAAQRVHDIERTHHLSGVLGVRGFVVGRIMEVSDVMRGGIVPGRWVQRLGWAEDDSNRVPELLWRTLVADRTPSGGHPPPWYKRACLHALHDPRKTDSEGSLHSATPLDRDISEHSTLYLRRVASVVWNRRLFLAELDGISHNTSAADGDTKGLKGPLFGIGPNNTAVGHRVCILLGCSVPTVLGEGTRKGLSRIVGEAYVHGIMDGEAMNLGAPHEKFLLE</sequence>
<dbReference type="EMBL" id="LCTW02000005">
    <property type="protein sequence ID" value="KXX82947.1"/>
    <property type="molecule type" value="Genomic_DNA"/>
</dbReference>
<accession>A0A175WGH7</accession>
<evidence type="ECO:0000256" key="1">
    <source>
        <dbReference type="SAM" id="MobiDB-lite"/>
    </source>
</evidence>
<protein>
    <submittedName>
        <fullName evidence="4">Heterokaryon incompatibility protein 6, OR allele</fullName>
    </submittedName>
</protein>
<dbReference type="Pfam" id="PF06985">
    <property type="entry name" value="HET"/>
    <property type="match status" value="1"/>
</dbReference>
<feature type="region of interest" description="Disordered" evidence="1">
    <location>
        <begin position="513"/>
        <end position="534"/>
    </location>
</feature>
<reference evidence="4 5" key="3">
    <citation type="submission" date="2016-01" db="EMBL/GenBank/DDBJ databases">
        <title>Madurella mycetomatis genome sequencing.</title>
        <authorList>
            <person name="Van De Sande W."/>
        </authorList>
    </citation>
    <scope>NUCLEOTIDE SEQUENCE [LARGE SCALE GENOMIC DNA]</scope>
    <source>
        <strain evidence="4">Mm55</strain>
        <strain evidence="5">mm55</strain>
    </source>
</reference>